<evidence type="ECO:0000313" key="2">
    <source>
        <dbReference type="EMBL" id="NKY01601.1"/>
    </source>
</evidence>
<dbReference type="GO" id="GO:0008703">
    <property type="term" value="F:5-amino-6-(5-phosphoribosylamino)uracil reductase activity"/>
    <property type="evidence" value="ECO:0007669"/>
    <property type="project" value="InterPro"/>
</dbReference>
<dbReference type="InterPro" id="IPR002734">
    <property type="entry name" value="RibDG_C"/>
</dbReference>
<dbReference type="InterPro" id="IPR050765">
    <property type="entry name" value="Riboflavin_Biosynth_HTPR"/>
</dbReference>
<comment type="caution">
    <text evidence="2">The sequence shown here is derived from an EMBL/GenBank/DDBJ whole genome shotgun (WGS) entry which is preliminary data.</text>
</comment>
<dbReference type="Gene3D" id="3.40.430.10">
    <property type="entry name" value="Dihydrofolate Reductase, subunit A"/>
    <property type="match status" value="1"/>
</dbReference>
<sequence length="198" mass="20707">MSTLVLKMSMSLDGFIAGPDGEMDWAMAARSDDSTAWVLRTLQEADVHLIGRGFHDGVAAFWSSAQGPMAAAMNDTPKVVASHSLSAEAAPPPGGFPFAGAGTWESPYLAGGDLVTDVERLKEHTAGVVLVNGGVRFARSLVSLGLVDEYRLVIAPIALGRGQPLFSDLTQPLDLDLIDTAVFDGGIVAQTLVPKTTA</sequence>
<dbReference type="EMBL" id="JAAXPC010000004">
    <property type="protein sequence ID" value="NKY01601.1"/>
    <property type="molecule type" value="Genomic_DNA"/>
</dbReference>
<accession>A0A846WMU4</accession>
<dbReference type="GO" id="GO:0009231">
    <property type="term" value="P:riboflavin biosynthetic process"/>
    <property type="evidence" value="ECO:0007669"/>
    <property type="project" value="InterPro"/>
</dbReference>
<organism evidence="2 3">
    <name type="scientific">Gordonia polyisoprenivorans</name>
    <dbReference type="NCBI Taxonomy" id="84595"/>
    <lineage>
        <taxon>Bacteria</taxon>
        <taxon>Bacillati</taxon>
        <taxon>Actinomycetota</taxon>
        <taxon>Actinomycetes</taxon>
        <taxon>Mycobacteriales</taxon>
        <taxon>Gordoniaceae</taxon>
        <taxon>Gordonia</taxon>
    </lineage>
</organism>
<dbReference type="PANTHER" id="PTHR38011:SF11">
    <property type="entry name" value="2,5-DIAMINO-6-RIBOSYLAMINO-4(3H)-PYRIMIDINONE 5'-PHOSPHATE REDUCTASE"/>
    <property type="match status" value="1"/>
</dbReference>
<evidence type="ECO:0000313" key="3">
    <source>
        <dbReference type="Proteomes" id="UP000563898"/>
    </source>
</evidence>
<protein>
    <submittedName>
        <fullName evidence="2">Dihydrofolate reductase family protein</fullName>
    </submittedName>
</protein>
<dbReference type="Proteomes" id="UP000563898">
    <property type="component" value="Unassembled WGS sequence"/>
</dbReference>
<dbReference type="SUPFAM" id="SSF53597">
    <property type="entry name" value="Dihydrofolate reductase-like"/>
    <property type="match status" value="1"/>
</dbReference>
<evidence type="ECO:0000259" key="1">
    <source>
        <dbReference type="Pfam" id="PF01872"/>
    </source>
</evidence>
<dbReference type="InterPro" id="IPR024072">
    <property type="entry name" value="DHFR-like_dom_sf"/>
</dbReference>
<dbReference type="RefSeq" id="WP_035727745.1">
    <property type="nucleotide sequence ID" value="NZ_CP085887.1"/>
</dbReference>
<proteinExistence type="predicted"/>
<dbReference type="Pfam" id="PF01872">
    <property type="entry name" value="RibD_C"/>
    <property type="match status" value="1"/>
</dbReference>
<dbReference type="PANTHER" id="PTHR38011">
    <property type="entry name" value="DIHYDROFOLATE REDUCTASE FAMILY PROTEIN (AFU_ORTHOLOGUE AFUA_8G06820)"/>
    <property type="match status" value="1"/>
</dbReference>
<feature type="domain" description="Bacterial bifunctional deaminase-reductase C-terminal" evidence="1">
    <location>
        <begin position="3"/>
        <end position="188"/>
    </location>
</feature>
<dbReference type="AlphaFoldDB" id="A0A846WMU4"/>
<name>A0A846WMU4_9ACTN</name>
<gene>
    <name evidence="2" type="ORF">HGA05_08460</name>
</gene>
<reference evidence="2 3" key="1">
    <citation type="submission" date="2020-04" db="EMBL/GenBank/DDBJ databases">
        <title>MicrobeNet Type strains.</title>
        <authorList>
            <person name="Nicholson A.C."/>
        </authorList>
    </citation>
    <scope>NUCLEOTIDE SEQUENCE [LARGE SCALE GENOMIC DNA]</scope>
    <source>
        <strain evidence="2 3">ATCC BAA-14</strain>
    </source>
</reference>